<protein>
    <recommendedName>
        <fullName evidence="4">DUF3307 domain-containing protein</fullName>
    </recommendedName>
</protein>
<organism evidence="2 3">
    <name type="scientific">Carnobacterium viridans</name>
    <dbReference type="NCBI Taxonomy" id="174587"/>
    <lineage>
        <taxon>Bacteria</taxon>
        <taxon>Bacillati</taxon>
        <taxon>Bacillota</taxon>
        <taxon>Bacilli</taxon>
        <taxon>Lactobacillales</taxon>
        <taxon>Carnobacteriaceae</taxon>
        <taxon>Carnobacterium</taxon>
    </lineage>
</organism>
<feature type="transmembrane region" description="Helical" evidence="1">
    <location>
        <begin position="101"/>
        <end position="120"/>
    </location>
</feature>
<accession>A0A1H0Y4E4</accession>
<dbReference type="AlphaFoldDB" id="A0A1H0Y4E4"/>
<keyword evidence="1" id="KW-0472">Membrane</keyword>
<dbReference type="Pfam" id="PF11750">
    <property type="entry name" value="DUF3307"/>
    <property type="match status" value="1"/>
</dbReference>
<name>A0A1H0Y4E4_9LACT</name>
<dbReference type="OrthoDB" id="5122730at2"/>
<evidence type="ECO:0008006" key="4">
    <source>
        <dbReference type="Google" id="ProtNLM"/>
    </source>
</evidence>
<feature type="transmembrane region" description="Helical" evidence="1">
    <location>
        <begin position="6"/>
        <end position="24"/>
    </location>
</feature>
<dbReference type="RefSeq" id="WP_089975241.1">
    <property type="nucleotide sequence ID" value="NZ_CP084916.1"/>
</dbReference>
<feature type="transmembrane region" description="Helical" evidence="1">
    <location>
        <begin position="62"/>
        <end position="80"/>
    </location>
</feature>
<dbReference type="Proteomes" id="UP000199481">
    <property type="component" value="Unassembled WGS sequence"/>
</dbReference>
<reference evidence="3" key="1">
    <citation type="submission" date="2016-10" db="EMBL/GenBank/DDBJ databases">
        <authorList>
            <person name="Varghese N."/>
            <person name="Submissions S."/>
        </authorList>
    </citation>
    <scope>NUCLEOTIDE SEQUENCE [LARGE SCALE GENOMIC DNA]</scope>
    <source>
        <strain evidence="3">MPL-11</strain>
    </source>
</reference>
<dbReference type="InterPro" id="IPR021737">
    <property type="entry name" value="Phage_phiKZ_Orf197"/>
</dbReference>
<sequence>MNQVVWIVLFIGHILGDFYFQTSALAREKEASGKKLVLHCFIYLITMVGVIIPIFSWPLLKVVIGISVLHFMIDGLKFVITNCFFIHNNKDTIIFLVDQGLHILVLLAAVVSITVSSIKIEYMLGLETLSSSLGLDMNTILSWILILLVMIRPCSITIKKVLNHYRPTNEEQVDEGIPSAGALIGIFERFFILLMLYANQFTAIGFVLTAKSIARYNKISENPQFAEYYLLGTLLSTLLIIVSYFFIF</sequence>
<keyword evidence="3" id="KW-1185">Reference proteome</keyword>
<feature type="transmembrane region" description="Helical" evidence="1">
    <location>
        <begin position="36"/>
        <end position="56"/>
    </location>
</feature>
<keyword evidence="1" id="KW-0812">Transmembrane</keyword>
<evidence type="ECO:0000256" key="1">
    <source>
        <dbReference type="SAM" id="Phobius"/>
    </source>
</evidence>
<keyword evidence="1" id="KW-1133">Transmembrane helix</keyword>
<feature type="transmembrane region" description="Helical" evidence="1">
    <location>
        <begin position="140"/>
        <end position="158"/>
    </location>
</feature>
<dbReference type="EMBL" id="FNJW01000008">
    <property type="protein sequence ID" value="SDQ10017.1"/>
    <property type="molecule type" value="Genomic_DNA"/>
</dbReference>
<evidence type="ECO:0000313" key="3">
    <source>
        <dbReference type="Proteomes" id="UP000199481"/>
    </source>
</evidence>
<proteinExistence type="predicted"/>
<gene>
    <name evidence="2" type="ORF">SAMN04487752_0694</name>
</gene>
<feature type="transmembrane region" description="Helical" evidence="1">
    <location>
        <begin position="228"/>
        <end position="247"/>
    </location>
</feature>
<evidence type="ECO:0000313" key="2">
    <source>
        <dbReference type="EMBL" id="SDQ10017.1"/>
    </source>
</evidence>
<feature type="transmembrane region" description="Helical" evidence="1">
    <location>
        <begin position="190"/>
        <end position="208"/>
    </location>
</feature>